<proteinExistence type="predicted"/>
<comment type="caution">
    <text evidence="2">The sequence shown here is derived from an EMBL/GenBank/DDBJ whole genome shotgun (WGS) entry which is preliminary data.</text>
</comment>
<evidence type="ECO:0000313" key="2">
    <source>
        <dbReference type="EMBL" id="KAJ5477348.1"/>
    </source>
</evidence>
<dbReference type="GeneID" id="81627342"/>
<dbReference type="Proteomes" id="UP001148312">
    <property type="component" value="Unassembled WGS sequence"/>
</dbReference>
<protein>
    <submittedName>
        <fullName evidence="2">Uncharacterized protein</fullName>
    </submittedName>
</protein>
<dbReference type="AlphaFoldDB" id="A0A9W9WV81"/>
<keyword evidence="3" id="KW-1185">Reference proteome</keyword>
<name>A0A9W9WV81_9EURO</name>
<organism evidence="2 3">
    <name type="scientific">Penicillium diatomitis</name>
    <dbReference type="NCBI Taxonomy" id="2819901"/>
    <lineage>
        <taxon>Eukaryota</taxon>
        <taxon>Fungi</taxon>
        <taxon>Dikarya</taxon>
        <taxon>Ascomycota</taxon>
        <taxon>Pezizomycotina</taxon>
        <taxon>Eurotiomycetes</taxon>
        <taxon>Eurotiomycetidae</taxon>
        <taxon>Eurotiales</taxon>
        <taxon>Aspergillaceae</taxon>
        <taxon>Penicillium</taxon>
    </lineage>
</organism>
<reference evidence="2" key="1">
    <citation type="submission" date="2022-12" db="EMBL/GenBank/DDBJ databases">
        <authorList>
            <person name="Petersen C."/>
        </authorList>
    </citation>
    <scope>NUCLEOTIDE SEQUENCE</scope>
    <source>
        <strain evidence="2">IBT 30728</strain>
    </source>
</reference>
<dbReference type="RefSeq" id="XP_056787892.1">
    <property type="nucleotide sequence ID" value="XM_056937093.1"/>
</dbReference>
<evidence type="ECO:0000313" key="3">
    <source>
        <dbReference type="Proteomes" id="UP001148312"/>
    </source>
</evidence>
<dbReference type="EMBL" id="JAPWDQ010000010">
    <property type="protein sequence ID" value="KAJ5477348.1"/>
    <property type="molecule type" value="Genomic_DNA"/>
</dbReference>
<sequence>MAKTPTNFTESPSPLCTIRTRQGQADVAPNVDGGETSGWNILFGLWPFQSCRMGGKAPESPIPTARVPWKTRPRGDEVT</sequence>
<reference evidence="2" key="2">
    <citation type="journal article" date="2023" name="IMA Fungus">
        <title>Comparative genomic study of the Penicillium genus elucidates a diverse pangenome and 15 lateral gene transfer events.</title>
        <authorList>
            <person name="Petersen C."/>
            <person name="Sorensen T."/>
            <person name="Nielsen M.R."/>
            <person name="Sondergaard T.E."/>
            <person name="Sorensen J.L."/>
            <person name="Fitzpatrick D.A."/>
            <person name="Frisvad J.C."/>
            <person name="Nielsen K.L."/>
        </authorList>
    </citation>
    <scope>NUCLEOTIDE SEQUENCE</scope>
    <source>
        <strain evidence="2">IBT 30728</strain>
    </source>
</reference>
<accession>A0A9W9WV81</accession>
<gene>
    <name evidence="2" type="ORF">N7539_007492</name>
</gene>
<evidence type="ECO:0000256" key="1">
    <source>
        <dbReference type="SAM" id="MobiDB-lite"/>
    </source>
</evidence>
<feature type="region of interest" description="Disordered" evidence="1">
    <location>
        <begin position="56"/>
        <end position="79"/>
    </location>
</feature>